<comment type="caution">
    <text evidence="2">The sequence shown here is derived from an EMBL/GenBank/DDBJ whole genome shotgun (WGS) entry which is preliminary data.</text>
</comment>
<dbReference type="SMART" id="SM00332">
    <property type="entry name" value="PP2Cc"/>
    <property type="match status" value="1"/>
</dbReference>
<dbReference type="InterPro" id="IPR001932">
    <property type="entry name" value="PPM-type_phosphatase-like_dom"/>
</dbReference>
<dbReference type="Gramene" id="OE9A045360T1">
    <property type="protein sequence ID" value="OE9A045360C1"/>
    <property type="gene ID" value="OE9A045360"/>
</dbReference>
<dbReference type="InterPro" id="IPR036457">
    <property type="entry name" value="PPM-type-like_dom_sf"/>
</dbReference>
<dbReference type="Gene3D" id="3.60.40.10">
    <property type="entry name" value="PPM-type phosphatase domain"/>
    <property type="match status" value="2"/>
</dbReference>
<name>A0A8S0SS96_OLEEU</name>
<dbReference type="CDD" id="cd00143">
    <property type="entry name" value="PP2Cc"/>
    <property type="match status" value="1"/>
</dbReference>
<dbReference type="InterPro" id="IPR015655">
    <property type="entry name" value="PP2C"/>
</dbReference>
<dbReference type="Proteomes" id="UP000594638">
    <property type="component" value="Unassembled WGS sequence"/>
</dbReference>
<dbReference type="EMBL" id="CACTIH010005506">
    <property type="protein sequence ID" value="CAA2995698.1"/>
    <property type="molecule type" value="Genomic_DNA"/>
</dbReference>
<dbReference type="PROSITE" id="PS51746">
    <property type="entry name" value="PPM_2"/>
    <property type="match status" value="1"/>
</dbReference>
<organism evidence="2 3">
    <name type="scientific">Olea europaea subsp. europaea</name>
    <dbReference type="NCBI Taxonomy" id="158383"/>
    <lineage>
        <taxon>Eukaryota</taxon>
        <taxon>Viridiplantae</taxon>
        <taxon>Streptophyta</taxon>
        <taxon>Embryophyta</taxon>
        <taxon>Tracheophyta</taxon>
        <taxon>Spermatophyta</taxon>
        <taxon>Magnoliopsida</taxon>
        <taxon>eudicotyledons</taxon>
        <taxon>Gunneridae</taxon>
        <taxon>Pentapetalae</taxon>
        <taxon>asterids</taxon>
        <taxon>lamiids</taxon>
        <taxon>Lamiales</taxon>
        <taxon>Oleaceae</taxon>
        <taxon>Oleeae</taxon>
        <taxon>Olea</taxon>
    </lineage>
</organism>
<accession>A0A8S0SS96</accession>
<evidence type="ECO:0000313" key="2">
    <source>
        <dbReference type="EMBL" id="CAA2995698.1"/>
    </source>
</evidence>
<evidence type="ECO:0000259" key="1">
    <source>
        <dbReference type="PROSITE" id="PS51746"/>
    </source>
</evidence>
<dbReference type="SUPFAM" id="SSF81606">
    <property type="entry name" value="PP2C-like"/>
    <property type="match status" value="1"/>
</dbReference>
<dbReference type="GO" id="GO:0004722">
    <property type="term" value="F:protein serine/threonine phosphatase activity"/>
    <property type="evidence" value="ECO:0007669"/>
    <property type="project" value="InterPro"/>
</dbReference>
<dbReference type="OrthoDB" id="10264738at2759"/>
<sequence>MLGRRRSMEDAITVAPPWMMGVDYAFFTVYDWHGGSKVAEECSKRLHKYLEKHIEKEKKLPEKVEFDWKKVMGDCFKSMDKEGEVGVEGDGEIAAAKWRKDGLTALVPDRQDERERIEALGGRVLNWNGDQYIRPLVISEPEVKVQRRTEFDDFVIIATGDVVSNEVACKVVRQSLDRNKSQSGATEATATLAELAIAKESRDNISIDTDIFYIS</sequence>
<dbReference type="Pfam" id="PF00481">
    <property type="entry name" value="PP2C"/>
    <property type="match status" value="1"/>
</dbReference>
<keyword evidence="3" id="KW-1185">Reference proteome</keyword>
<proteinExistence type="predicted"/>
<reference evidence="2 3" key="1">
    <citation type="submission" date="2019-12" db="EMBL/GenBank/DDBJ databases">
        <authorList>
            <person name="Alioto T."/>
            <person name="Alioto T."/>
            <person name="Gomez Garrido J."/>
        </authorList>
    </citation>
    <scope>NUCLEOTIDE SEQUENCE [LARGE SCALE GENOMIC DNA]</scope>
</reference>
<gene>
    <name evidence="2" type="ORF">OLEA9_A045360</name>
</gene>
<feature type="domain" description="PPM-type phosphatase" evidence="1">
    <location>
        <begin position="1"/>
        <end position="212"/>
    </location>
</feature>
<dbReference type="PANTHER" id="PTHR47992">
    <property type="entry name" value="PROTEIN PHOSPHATASE"/>
    <property type="match status" value="1"/>
</dbReference>
<evidence type="ECO:0000313" key="3">
    <source>
        <dbReference type="Proteomes" id="UP000594638"/>
    </source>
</evidence>
<dbReference type="AlphaFoldDB" id="A0A8S0SS96"/>
<protein>
    <submittedName>
        <fullName evidence="2">Probable phosphatase 2C 51</fullName>
    </submittedName>
</protein>